<protein>
    <submittedName>
        <fullName evidence="1">Nucleoside 2-deoxyribosyltransferase</fullName>
    </submittedName>
</protein>
<dbReference type="RefSeq" id="WP_092723257.1">
    <property type="nucleotide sequence ID" value="NZ_FNNO01000004.1"/>
</dbReference>
<dbReference type="SUPFAM" id="SSF52309">
    <property type="entry name" value="N-(deoxy)ribosyltransferase-like"/>
    <property type="match status" value="1"/>
</dbReference>
<proteinExistence type="predicted"/>
<sequence>MTQTNWITISGKAEVKDNTIKYKSETFKNQLAKEEILSSVVKSNISFDNGEISFKIISKSQYGRCQVIFNYDDAPMILVGLNVNNGLYGITKYNRSNNNFEPLSITGMQETFQSKQEYAFKIKVYGSIIELFVNDVLVSTAYEQLNQSQITFFFSSTDEIMVRDIRISTKKPKAFIVMQFTEEYNQLYNEVIKPVVEEFGFECERADEAHTTNPILQDIIQSIRQSSVIIADITPNNPNVFYEVGYAHATSKPTILLCDRKRDKLPFDISGFRTLFYDNTIAGKTAVEKRLKKYLEAQTNN</sequence>
<evidence type="ECO:0000313" key="2">
    <source>
        <dbReference type="Proteomes" id="UP000198711"/>
    </source>
</evidence>
<dbReference type="Proteomes" id="UP000198711">
    <property type="component" value="Unassembled WGS sequence"/>
</dbReference>
<keyword evidence="2" id="KW-1185">Reference proteome</keyword>
<gene>
    <name evidence="1" type="ORF">SAMN05444410_104203</name>
</gene>
<organism evidence="1 2">
    <name type="scientific">Hydrobacter penzbergensis</name>
    <dbReference type="NCBI Taxonomy" id="1235997"/>
    <lineage>
        <taxon>Bacteria</taxon>
        <taxon>Pseudomonadati</taxon>
        <taxon>Bacteroidota</taxon>
        <taxon>Chitinophagia</taxon>
        <taxon>Chitinophagales</taxon>
        <taxon>Chitinophagaceae</taxon>
        <taxon>Hydrobacter</taxon>
    </lineage>
</organism>
<reference evidence="1 2" key="1">
    <citation type="submission" date="2016-10" db="EMBL/GenBank/DDBJ databases">
        <authorList>
            <person name="Varghese N."/>
            <person name="Submissions S."/>
        </authorList>
    </citation>
    <scope>NUCLEOTIDE SEQUENCE [LARGE SCALE GENOMIC DNA]</scope>
    <source>
        <strain evidence="1 2">DSM 25353</strain>
    </source>
</reference>
<dbReference type="Pfam" id="PF05014">
    <property type="entry name" value="Nuc_deoxyrib_tr"/>
    <property type="match status" value="1"/>
</dbReference>
<evidence type="ECO:0000313" key="1">
    <source>
        <dbReference type="EMBL" id="SDW64703.1"/>
    </source>
</evidence>
<comment type="caution">
    <text evidence="1">The sequence shown here is derived from an EMBL/GenBank/DDBJ whole genome shotgun (WGS) entry which is preliminary data.</text>
</comment>
<dbReference type="Gene3D" id="3.40.50.450">
    <property type="match status" value="1"/>
</dbReference>
<dbReference type="Gene3D" id="2.60.120.560">
    <property type="entry name" value="Exo-inulinase, domain 1"/>
    <property type="match status" value="1"/>
</dbReference>
<name>A0A8X8LB01_9BACT</name>
<dbReference type="AlphaFoldDB" id="A0A8X8LB01"/>
<accession>A0A8X8LB01</accession>
<dbReference type="EMBL" id="FNNO01000004">
    <property type="protein sequence ID" value="SDW64703.1"/>
    <property type="molecule type" value="Genomic_DNA"/>
</dbReference>
<dbReference type="InterPro" id="IPR007710">
    <property type="entry name" value="Nucleoside_deoxyribTrfase"/>
</dbReference>